<dbReference type="SUPFAM" id="SSF50386">
    <property type="entry name" value="STI-like"/>
    <property type="match status" value="1"/>
</dbReference>
<sequence length="218" mass="24107">MKTTTFLLLASPFLFFAFAIRLTAASACCAADDVCDIDGKPLRTGAEYYVLPVRSRGGGLALGKKLNGTQCPLEVVQERAEVSNGKYGIPLTFTPVDPKEKKIQISTDLNVRFSAMSICVQSMVWRLAEFDESTQQRFIETSGVEGNPGPETSANWFKIEKDVDSEDYKLVWCPSVCKFCRFACKQVGIYMGGDRVRRLALVDYGARPLTIMFKKAAA</sequence>
<evidence type="ECO:0000313" key="2">
    <source>
        <dbReference type="EMBL" id="MCL7025271.1"/>
    </source>
</evidence>
<evidence type="ECO:0000256" key="1">
    <source>
        <dbReference type="SAM" id="SignalP"/>
    </source>
</evidence>
<dbReference type="Gene3D" id="2.80.10.50">
    <property type="match status" value="1"/>
</dbReference>
<dbReference type="PANTHER" id="PTHR33107">
    <property type="entry name" value="KUNITZ TRYPSIN INHIBITOR 2"/>
    <property type="match status" value="1"/>
</dbReference>
<dbReference type="InterPro" id="IPR002160">
    <property type="entry name" value="Prot_inh_Kunz-lg"/>
</dbReference>
<feature type="chain" id="PRO_5041465067" evidence="1">
    <location>
        <begin position="26"/>
        <end position="218"/>
    </location>
</feature>
<organism evidence="2 3">
    <name type="scientific">Papaver nudicaule</name>
    <name type="common">Iceland poppy</name>
    <dbReference type="NCBI Taxonomy" id="74823"/>
    <lineage>
        <taxon>Eukaryota</taxon>
        <taxon>Viridiplantae</taxon>
        <taxon>Streptophyta</taxon>
        <taxon>Embryophyta</taxon>
        <taxon>Tracheophyta</taxon>
        <taxon>Spermatophyta</taxon>
        <taxon>Magnoliopsida</taxon>
        <taxon>Ranunculales</taxon>
        <taxon>Papaveraceae</taxon>
        <taxon>Papaveroideae</taxon>
        <taxon>Papaver</taxon>
    </lineage>
</organism>
<gene>
    <name evidence="2" type="ORF">MKW94_002516</name>
</gene>
<dbReference type="InterPro" id="IPR011065">
    <property type="entry name" value="Kunitz_inhibitor_STI-like_sf"/>
</dbReference>
<dbReference type="PANTHER" id="PTHR33107:SF5">
    <property type="entry name" value="KUNITZ TRYPSIN INHIBITOR 5"/>
    <property type="match status" value="1"/>
</dbReference>
<dbReference type="GO" id="GO:0004866">
    <property type="term" value="F:endopeptidase inhibitor activity"/>
    <property type="evidence" value="ECO:0007669"/>
    <property type="project" value="InterPro"/>
</dbReference>
<keyword evidence="1" id="KW-0732">Signal</keyword>
<protein>
    <submittedName>
        <fullName evidence="2">Uncharacterized protein</fullName>
    </submittedName>
</protein>
<reference evidence="2" key="1">
    <citation type="submission" date="2022-03" db="EMBL/GenBank/DDBJ databases">
        <title>A functionally conserved STORR gene fusion in Papaver species that diverged 16.8 million years ago.</title>
        <authorList>
            <person name="Catania T."/>
        </authorList>
    </citation>
    <scope>NUCLEOTIDE SEQUENCE</scope>
    <source>
        <strain evidence="2">S-191538</strain>
    </source>
</reference>
<dbReference type="SMART" id="SM00452">
    <property type="entry name" value="STI"/>
    <property type="match status" value="1"/>
</dbReference>
<dbReference type="AlphaFoldDB" id="A0AA41RXE7"/>
<name>A0AA41RXE7_PAPNU</name>
<evidence type="ECO:0000313" key="3">
    <source>
        <dbReference type="Proteomes" id="UP001177140"/>
    </source>
</evidence>
<dbReference type="CDD" id="cd23375">
    <property type="entry name" value="beta-trefoil_STI_VvMLP-like"/>
    <property type="match status" value="1"/>
</dbReference>
<dbReference type="EMBL" id="JAJJMA010043463">
    <property type="protein sequence ID" value="MCL7025271.1"/>
    <property type="molecule type" value="Genomic_DNA"/>
</dbReference>
<dbReference type="PROSITE" id="PS00283">
    <property type="entry name" value="SOYBEAN_KUNITZ"/>
    <property type="match status" value="1"/>
</dbReference>
<comment type="caution">
    <text evidence="2">The sequence shown here is derived from an EMBL/GenBank/DDBJ whole genome shotgun (WGS) entry which is preliminary data.</text>
</comment>
<dbReference type="PRINTS" id="PR00291">
    <property type="entry name" value="KUNITZINHBTR"/>
</dbReference>
<dbReference type="Proteomes" id="UP001177140">
    <property type="component" value="Unassembled WGS sequence"/>
</dbReference>
<feature type="signal peptide" evidence="1">
    <location>
        <begin position="1"/>
        <end position="25"/>
    </location>
</feature>
<dbReference type="Pfam" id="PF00197">
    <property type="entry name" value="Kunitz_legume"/>
    <property type="match status" value="1"/>
</dbReference>
<proteinExistence type="predicted"/>
<keyword evidence="3" id="KW-1185">Reference proteome</keyword>
<accession>A0AA41RXE7</accession>